<keyword evidence="6" id="KW-1185">Reference proteome</keyword>
<name>A0ABY4I951_CHIFI</name>
<dbReference type="Pfam" id="PF13007">
    <property type="entry name" value="LZ_Tnp_IS66"/>
    <property type="match status" value="1"/>
</dbReference>
<protein>
    <submittedName>
        <fullName evidence="5">IS66 family transposase</fullName>
    </submittedName>
</protein>
<dbReference type="PANTHER" id="PTHR33678:SF1">
    <property type="entry name" value="BLL1576 PROTEIN"/>
    <property type="match status" value="1"/>
</dbReference>
<dbReference type="InterPro" id="IPR004291">
    <property type="entry name" value="Transposase_IS66_central"/>
</dbReference>
<dbReference type="Proteomes" id="UP000830198">
    <property type="component" value="Chromosome"/>
</dbReference>
<evidence type="ECO:0000313" key="6">
    <source>
        <dbReference type="Proteomes" id="UP000830198"/>
    </source>
</evidence>
<evidence type="ECO:0000256" key="1">
    <source>
        <dbReference type="SAM" id="Coils"/>
    </source>
</evidence>
<organism evidence="5 6">
    <name type="scientific">Chitinophaga filiformis</name>
    <name type="common">Myxococcus filiformis</name>
    <name type="synonym">Flexibacter filiformis</name>
    <dbReference type="NCBI Taxonomy" id="104663"/>
    <lineage>
        <taxon>Bacteria</taxon>
        <taxon>Pseudomonadati</taxon>
        <taxon>Bacteroidota</taxon>
        <taxon>Chitinophagia</taxon>
        <taxon>Chitinophagales</taxon>
        <taxon>Chitinophagaceae</taxon>
        <taxon>Chitinophaga</taxon>
    </lineage>
</organism>
<sequence>MQHPNIDYKERYEQAEQTISQLKHELAVLKKMIFGSRHEKFVSTEASVQQLSLDIKADQILTSSVVSAQRISYTRNKINTEPVAHPGRNKLPDHLRREEIIIDPIDLPQGSKRIGQLETEVLEYKAAELYVKRYIRPKYLAPESNAADSSQIITAPLPDMPLPKCIAGPGLLAQMIIDKFVDHLPLHRQMQRFERSGVKLPYSTLTDWVGAAANLITPLYGSLVDQVLNADYIQCDESPMPVLDKDKKGKTHRGFFWAYQDSINKLVVFDYQEGRNKYGPTQMLQKFKGTIQTDGYQVYDAIAESSGINLIHCMAHARRYFVDALEHDRSRAEHVLQQIQLLYEIERECNAQAYDIADRKSNRFEKAVPILTELGIWMIKQYPQVLPKSPIGQALAYSIKRWDKLCAYAQTGHLLPDNNPIENSIRPIALGRKNHLFAGSHEAARRSAMLYSLLGTCKMHKVDPVEWLQNVLSRIASHPVNRIKELLPHNWKLEQS</sequence>
<proteinExistence type="predicted"/>
<dbReference type="Pfam" id="PF03050">
    <property type="entry name" value="DDE_Tnp_IS66"/>
    <property type="match status" value="1"/>
</dbReference>
<dbReference type="InterPro" id="IPR024463">
    <property type="entry name" value="Transposase_TnpC_homeodom"/>
</dbReference>
<dbReference type="NCBIfam" id="NF033517">
    <property type="entry name" value="transpos_IS66"/>
    <property type="match status" value="1"/>
</dbReference>
<feature type="coiled-coil region" evidence="1">
    <location>
        <begin position="5"/>
        <end position="32"/>
    </location>
</feature>
<dbReference type="EMBL" id="CP095855">
    <property type="protein sequence ID" value="UPK72622.1"/>
    <property type="molecule type" value="Genomic_DNA"/>
</dbReference>
<reference evidence="5 6" key="1">
    <citation type="submission" date="2022-04" db="EMBL/GenBank/DDBJ databases">
        <title>The arsenic-methylating capacity of Chitinophaga filiformis YT5 during chitin decomposition.</title>
        <authorList>
            <person name="Chen G."/>
            <person name="Liang Y."/>
        </authorList>
    </citation>
    <scope>NUCLEOTIDE SEQUENCE [LARGE SCALE GENOMIC DNA]</scope>
    <source>
        <strain evidence="5 6">YT5</strain>
    </source>
</reference>
<evidence type="ECO:0000259" key="3">
    <source>
        <dbReference type="Pfam" id="PF13007"/>
    </source>
</evidence>
<dbReference type="InterPro" id="IPR052344">
    <property type="entry name" value="Transposase-related"/>
</dbReference>
<dbReference type="PANTHER" id="PTHR33678">
    <property type="entry name" value="BLL1576 PROTEIN"/>
    <property type="match status" value="1"/>
</dbReference>
<dbReference type="InterPro" id="IPR039552">
    <property type="entry name" value="IS66_C"/>
</dbReference>
<evidence type="ECO:0000259" key="4">
    <source>
        <dbReference type="Pfam" id="PF13817"/>
    </source>
</evidence>
<dbReference type="RefSeq" id="WP_247814805.1">
    <property type="nucleotide sequence ID" value="NZ_CP095855.1"/>
</dbReference>
<feature type="domain" description="Transposase IS66 C-terminal" evidence="4">
    <location>
        <begin position="452"/>
        <end position="489"/>
    </location>
</feature>
<gene>
    <name evidence="5" type="ORF">MYF79_15115</name>
</gene>
<feature type="domain" description="Transposase IS66 central" evidence="2">
    <location>
        <begin position="164"/>
        <end position="445"/>
    </location>
</feature>
<accession>A0ABY4I951</accession>
<evidence type="ECO:0000313" key="5">
    <source>
        <dbReference type="EMBL" id="UPK72622.1"/>
    </source>
</evidence>
<evidence type="ECO:0000259" key="2">
    <source>
        <dbReference type="Pfam" id="PF03050"/>
    </source>
</evidence>
<keyword evidence="1" id="KW-0175">Coiled coil</keyword>
<dbReference type="Pfam" id="PF13817">
    <property type="entry name" value="DDE_Tnp_IS66_C"/>
    <property type="match status" value="1"/>
</dbReference>
<feature type="domain" description="Transposase TnpC homeodomain" evidence="3">
    <location>
        <begin position="21"/>
        <end position="100"/>
    </location>
</feature>